<feature type="signal peptide" evidence="3">
    <location>
        <begin position="1"/>
        <end position="26"/>
    </location>
</feature>
<evidence type="ECO:0000313" key="4">
    <source>
        <dbReference type="EMBL" id="GAA1743637.1"/>
    </source>
</evidence>
<evidence type="ECO:0000313" key="5">
    <source>
        <dbReference type="Proteomes" id="UP001501057"/>
    </source>
</evidence>
<organism evidence="4 5">
    <name type="scientific">Aeromicrobium alkaliterrae</name>
    <dbReference type="NCBI Taxonomy" id="302168"/>
    <lineage>
        <taxon>Bacteria</taxon>
        <taxon>Bacillati</taxon>
        <taxon>Actinomycetota</taxon>
        <taxon>Actinomycetes</taxon>
        <taxon>Propionibacteriales</taxon>
        <taxon>Nocardioidaceae</taxon>
        <taxon>Aeromicrobium</taxon>
    </lineage>
</organism>
<feature type="region of interest" description="Disordered" evidence="1">
    <location>
        <begin position="34"/>
        <end position="54"/>
    </location>
</feature>
<keyword evidence="2" id="KW-1133">Transmembrane helix</keyword>
<sequence>MSHLRPLRLIAALGLALIVSATVATAAPVSREGEAPVAEWSIQPSTSAGPDGRPRYEYAVAPGTTISDWVSISNYSDQELTFRVHAADAMTEYDTGNFTLIDADQASTDLGAWTSVDSGKALCADTDDQAERDCALTLGVMVTIPAGQRADLPFTITIPADATPGDHGAGVVASLESSSAEDTSQVNLAQRVGSRIYVRVDGELKPGVAVKGDVASYDGRINPTVAGATEVGFDVENTGNTRVSVESAVTVSGPFGLKLGTLTPDPVSNLLPGETAHVVVDVPDTWPTVLQFASIEVTPVAADGLEGDPLPEATSASAIAWAVPWPIVLVLVAGGGFLVWRRIRRRRDDELMAAELSAYADQVRAATLAGQTGEPR</sequence>
<proteinExistence type="predicted"/>
<dbReference type="Proteomes" id="UP001501057">
    <property type="component" value="Unassembled WGS sequence"/>
</dbReference>
<reference evidence="5" key="1">
    <citation type="journal article" date="2019" name="Int. J. Syst. Evol. Microbiol.">
        <title>The Global Catalogue of Microorganisms (GCM) 10K type strain sequencing project: providing services to taxonomists for standard genome sequencing and annotation.</title>
        <authorList>
            <consortium name="The Broad Institute Genomics Platform"/>
            <consortium name="The Broad Institute Genome Sequencing Center for Infectious Disease"/>
            <person name="Wu L."/>
            <person name="Ma J."/>
        </authorList>
    </citation>
    <scope>NUCLEOTIDE SEQUENCE [LARGE SCALE GENOMIC DNA]</scope>
    <source>
        <strain evidence="5">JCM 13518</strain>
    </source>
</reference>
<evidence type="ECO:0008006" key="6">
    <source>
        <dbReference type="Google" id="ProtNLM"/>
    </source>
</evidence>
<protein>
    <recommendedName>
        <fullName evidence="6">DUF916 domain-containing protein</fullName>
    </recommendedName>
</protein>
<dbReference type="RefSeq" id="WP_344201999.1">
    <property type="nucleotide sequence ID" value="NZ_BAAAME010000004.1"/>
</dbReference>
<evidence type="ECO:0000256" key="1">
    <source>
        <dbReference type="SAM" id="MobiDB-lite"/>
    </source>
</evidence>
<dbReference type="EMBL" id="BAAAME010000004">
    <property type="protein sequence ID" value="GAA1743637.1"/>
    <property type="molecule type" value="Genomic_DNA"/>
</dbReference>
<keyword evidence="2" id="KW-0472">Membrane</keyword>
<comment type="caution">
    <text evidence="4">The sequence shown here is derived from an EMBL/GenBank/DDBJ whole genome shotgun (WGS) entry which is preliminary data.</text>
</comment>
<evidence type="ECO:0000256" key="3">
    <source>
        <dbReference type="SAM" id="SignalP"/>
    </source>
</evidence>
<keyword evidence="2" id="KW-0812">Transmembrane</keyword>
<keyword evidence="3" id="KW-0732">Signal</keyword>
<name>A0ABP4W2F3_9ACTN</name>
<accession>A0ABP4W2F3</accession>
<feature type="transmembrane region" description="Helical" evidence="2">
    <location>
        <begin position="318"/>
        <end position="340"/>
    </location>
</feature>
<gene>
    <name evidence="4" type="ORF">GCM10009710_24590</name>
</gene>
<feature type="chain" id="PRO_5046727383" description="DUF916 domain-containing protein" evidence="3">
    <location>
        <begin position="27"/>
        <end position="376"/>
    </location>
</feature>
<keyword evidence="5" id="KW-1185">Reference proteome</keyword>
<evidence type="ECO:0000256" key="2">
    <source>
        <dbReference type="SAM" id="Phobius"/>
    </source>
</evidence>